<evidence type="ECO:0000313" key="1">
    <source>
        <dbReference type="EMBL" id="RSL56287.1"/>
    </source>
</evidence>
<protein>
    <submittedName>
        <fullName evidence="1">Uncharacterized protein</fullName>
    </submittedName>
</protein>
<sequence>MIPPGANDLSPASGHAMSLASRATRLRSLPLSLPHRSRMTFIKAKTTRSPNDSLGLDVPRYWMATQSNTSPQAHPPSL</sequence>
<evidence type="ECO:0000313" key="2">
    <source>
        <dbReference type="Proteomes" id="UP000288168"/>
    </source>
</evidence>
<comment type="caution">
    <text evidence="1">The sequence shown here is derived from an EMBL/GenBank/DDBJ whole genome shotgun (WGS) entry which is preliminary data.</text>
</comment>
<accession>A0A428PTD3</accession>
<dbReference type="Proteomes" id="UP000288168">
    <property type="component" value="Unassembled WGS sequence"/>
</dbReference>
<gene>
    <name evidence="1" type="ORF">CEP54_008921</name>
</gene>
<dbReference type="AlphaFoldDB" id="A0A428PTD3"/>
<proteinExistence type="predicted"/>
<keyword evidence="2" id="KW-1185">Reference proteome</keyword>
<reference evidence="1 2" key="1">
    <citation type="submission" date="2017-06" db="EMBL/GenBank/DDBJ databases">
        <title>Comparative genomic analysis of Ambrosia Fusariam Clade fungi.</title>
        <authorList>
            <person name="Stajich J.E."/>
            <person name="Carrillo J."/>
            <person name="Kijimoto T."/>
            <person name="Eskalen A."/>
            <person name="O'Donnell K."/>
            <person name="Kasson M."/>
        </authorList>
    </citation>
    <scope>NUCLEOTIDE SEQUENCE [LARGE SCALE GENOMIC DNA]</scope>
    <source>
        <strain evidence="1 2">NRRL62584</strain>
    </source>
</reference>
<dbReference type="EMBL" id="NKCI01000093">
    <property type="protein sequence ID" value="RSL56287.1"/>
    <property type="molecule type" value="Genomic_DNA"/>
</dbReference>
<name>A0A428PTD3_9HYPO</name>
<organism evidence="1 2">
    <name type="scientific">Fusarium duplospermum</name>
    <dbReference type="NCBI Taxonomy" id="1325734"/>
    <lineage>
        <taxon>Eukaryota</taxon>
        <taxon>Fungi</taxon>
        <taxon>Dikarya</taxon>
        <taxon>Ascomycota</taxon>
        <taxon>Pezizomycotina</taxon>
        <taxon>Sordariomycetes</taxon>
        <taxon>Hypocreomycetidae</taxon>
        <taxon>Hypocreales</taxon>
        <taxon>Nectriaceae</taxon>
        <taxon>Fusarium</taxon>
        <taxon>Fusarium solani species complex</taxon>
    </lineage>
</organism>